<dbReference type="Proteomes" id="UP000246078">
    <property type="component" value="Unassembled WGS sequence"/>
</dbReference>
<gene>
    <name evidence="2" type="ORF">C3747_242g23</name>
</gene>
<accession>A0A2V2VMB8</accession>
<name>A0A2V2VMB8_TRYCR</name>
<dbReference type="VEuPathDB" id="TriTrypDB:TCDM_07950"/>
<evidence type="ECO:0000256" key="1">
    <source>
        <dbReference type="SAM" id="Coils"/>
    </source>
</evidence>
<dbReference type="VEuPathDB" id="TriTrypDB:TcCLB.509671.84"/>
<evidence type="ECO:0000313" key="3">
    <source>
        <dbReference type="Proteomes" id="UP000246078"/>
    </source>
</evidence>
<dbReference type="VEuPathDB" id="TriTrypDB:C3747_242g23"/>
<comment type="caution">
    <text evidence="2">The sequence shown here is derived from an EMBL/GenBank/DDBJ whole genome shotgun (WGS) entry which is preliminary data.</text>
</comment>
<organism evidence="2 3">
    <name type="scientific">Trypanosoma cruzi</name>
    <dbReference type="NCBI Taxonomy" id="5693"/>
    <lineage>
        <taxon>Eukaryota</taxon>
        <taxon>Discoba</taxon>
        <taxon>Euglenozoa</taxon>
        <taxon>Kinetoplastea</taxon>
        <taxon>Metakinetoplastina</taxon>
        <taxon>Trypanosomatida</taxon>
        <taxon>Trypanosomatidae</taxon>
        <taxon>Trypanosoma</taxon>
        <taxon>Schizotrypanum</taxon>
    </lineage>
</organism>
<reference evidence="2 3" key="1">
    <citation type="journal article" date="2018" name="Microb. Genom.">
        <title>Expanding an expanded genome: long-read sequencing of Trypanosoma cruzi.</title>
        <authorList>
            <person name="Berna L."/>
            <person name="Rodriguez M."/>
            <person name="Chiribao M.L."/>
            <person name="Parodi-Talice A."/>
            <person name="Pita S."/>
            <person name="Rijo G."/>
            <person name="Alvarez-Valin F."/>
            <person name="Robello C."/>
        </authorList>
    </citation>
    <scope>NUCLEOTIDE SEQUENCE [LARGE SCALE GENOMIC DNA]</scope>
    <source>
        <strain evidence="2 3">TCC</strain>
    </source>
</reference>
<dbReference type="VEuPathDB" id="TriTrypDB:C4B63_75g46"/>
<dbReference type="OrthoDB" id="265374at2759"/>
<dbReference type="VEuPathDB" id="TriTrypDB:TcBrA4_0063870"/>
<dbReference type="VEuPathDB" id="TriTrypDB:Tc_MARK_5507"/>
<evidence type="ECO:0000313" key="2">
    <source>
        <dbReference type="EMBL" id="PWU97585.1"/>
    </source>
</evidence>
<sequence>MMAGVLGPEVIKELKAIHCVAKALGAVKTSPHASFNLDDGTIAVSQQSGEDTAAVLGDIGKKLAAAAERLADAIEAQMGEFFNHMREKEASSVVGLLRTRSVVPDVFKVMGKNEVRACDTNAASRSCEIPEINGGIQKNINSLTSHQSDLRGATTLLQTCLFLMMESVLTRVNAVRAAVYIGDVSENPHVLCRVAHIHADDKLPLEVSYASSSTLITAVQGGMAVNFNNTKMYPKKDDREVNGHSRPFEAYLRCHLRVQSGIVVPIGNYGCVLVAEKPAGMPQGFTSFDEHHVWALAILCEGLIPRYPRDIFVKMSWSPAVRTLRHCSRLPSILKPLARASTLPRTGLTVTSAPSLDTLPSVPRKLTILRASGNSLSIIGDPKGIPRKDMTIEGIFREAAEYVRNIEDLWQKAVHEANQLQQVVEEHVRNLEEKTHQITLLEEELRRLKRHAFSP</sequence>
<dbReference type="VEuPathDB" id="TriTrypDB:TcG_05424"/>
<protein>
    <submittedName>
        <fullName evidence="2">Uncharacterized protein</fullName>
    </submittedName>
</protein>
<dbReference type="VEuPathDB" id="TriTrypDB:BCY84_13877"/>
<dbReference type="SMR" id="A0A2V2VMB8"/>
<dbReference type="VEuPathDB" id="TriTrypDB:TcCL_ESM00238"/>
<feature type="coiled-coil region" evidence="1">
    <location>
        <begin position="414"/>
        <end position="451"/>
    </location>
</feature>
<dbReference type="AlphaFoldDB" id="A0A2V2VMB8"/>
<dbReference type="VEuPathDB" id="TriTrypDB:TCSYLVIO_001079"/>
<dbReference type="VEuPathDB" id="TriTrypDB:TcCLB.510765.50"/>
<dbReference type="EMBL" id="PRFC01000242">
    <property type="protein sequence ID" value="PWU97585.1"/>
    <property type="molecule type" value="Genomic_DNA"/>
</dbReference>
<keyword evidence="1" id="KW-0175">Coiled coil</keyword>
<dbReference type="VEuPathDB" id="TriTrypDB:ECC02_008417"/>
<proteinExistence type="predicted"/>